<comment type="function">
    <text evidence="5">Responsible for synthesis of pseudouridine from uracil-55 in the psi GC loop of transfer RNAs.</text>
</comment>
<dbReference type="InterPro" id="IPR014780">
    <property type="entry name" value="tRNA_psdUridine_synth_TruB"/>
</dbReference>
<dbReference type="EC" id="5.4.99.25" evidence="5"/>
<keyword evidence="3 5" id="KW-0819">tRNA processing</keyword>
<feature type="domain" description="tRNA pseudouridylate synthase B C-terminal" evidence="8">
    <location>
        <begin position="174"/>
        <end position="229"/>
    </location>
</feature>
<dbReference type="InterPro" id="IPR002501">
    <property type="entry name" value="PsdUridine_synth_N"/>
</dbReference>
<evidence type="ECO:0000256" key="1">
    <source>
        <dbReference type="ARBA" id="ARBA00000385"/>
    </source>
</evidence>
<dbReference type="PANTHER" id="PTHR13767">
    <property type="entry name" value="TRNA-PSEUDOURIDINE SYNTHASE"/>
    <property type="match status" value="1"/>
</dbReference>
<dbReference type="Pfam" id="PF16198">
    <property type="entry name" value="TruB_C_2"/>
    <property type="match status" value="1"/>
</dbReference>
<proteinExistence type="inferred from homology"/>
<dbReference type="Pfam" id="PF09157">
    <property type="entry name" value="TruB-C_2"/>
    <property type="match status" value="1"/>
</dbReference>
<dbReference type="HAMAP" id="MF_01080">
    <property type="entry name" value="TruB_bact"/>
    <property type="match status" value="1"/>
</dbReference>
<dbReference type="GO" id="GO:0031119">
    <property type="term" value="P:tRNA pseudouridine synthesis"/>
    <property type="evidence" value="ECO:0007669"/>
    <property type="project" value="UniProtKB-UniRule"/>
</dbReference>
<keyword evidence="4 5" id="KW-0413">Isomerase</keyword>
<dbReference type="SUPFAM" id="SSF55120">
    <property type="entry name" value="Pseudouridine synthase"/>
    <property type="match status" value="1"/>
</dbReference>
<dbReference type="PANTHER" id="PTHR13767:SF2">
    <property type="entry name" value="PSEUDOURIDYLATE SYNTHASE TRUB1"/>
    <property type="match status" value="1"/>
</dbReference>
<evidence type="ECO:0000256" key="5">
    <source>
        <dbReference type="HAMAP-Rule" id="MF_01080"/>
    </source>
</evidence>
<name>A0A1C6JGE2_9FIRM</name>
<dbReference type="Gene3D" id="3.30.2350.10">
    <property type="entry name" value="Pseudouridine synthase"/>
    <property type="match status" value="1"/>
</dbReference>
<feature type="active site" description="Nucleophile" evidence="5">
    <location>
        <position position="39"/>
    </location>
</feature>
<feature type="domain" description="tRNA pseudouridine synthase II TruB subfamily 1 C-terminal" evidence="7">
    <location>
        <begin position="234"/>
        <end position="290"/>
    </location>
</feature>
<protein>
    <recommendedName>
        <fullName evidence="5">tRNA pseudouridine synthase B</fullName>
        <ecNumber evidence="5">5.4.99.25</ecNumber>
    </recommendedName>
    <alternativeName>
        <fullName evidence="5">tRNA pseudouridine(55) synthase</fullName>
        <shortName evidence="5">Psi55 synthase</shortName>
    </alternativeName>
    <alternativeName>
        <fullName evidence="5">tRNA pseudouridylate synthase</fullName>
    </alternativeName>
    <alternativeName>
        <fullName evidence="5">tRNA-uridine isomerase</fullName>
    </alternativeName>
</protein>
<dbReference type="InterPro" id="IPR015240">
    <property type="entry name" value="tRNA_sdUridine_synth_fam1_C"/>
</dbReference>
<dbReference type="GO" id="GO:0160148">
    <property type="term" value="F:tRNA pseudouridine(55) synthase activity"/>
    <property type="evidence" value="ECO:0007669"/>
    <property type="project" value="UniProtKB-EC"/>
</dbReference>
<evidence type="ECO:0000259" key="6">
    <source>
        <dbReference type="Pfam" id="PF01509"/>
    </source>
</evidence>
<dbReference type="InterPro" id="IPR032819">
    <property type="entry name" value="TruB_C"/>
</dbReference>
<evidence type="ECO:0000313" key="9">
    <source>
        <dbReference type="EMBL" id="SCJ81078.1"/>
    </source>
</evidence>
<evidence type="ECO:0000259" key="7">
    <source>
        <dbReference type="Pfam" id="PF09157"/>
    </source>
</evidence>
<evidence type="ECO:0000256" key="3">
    <source>
        <dbReference type="ARBA" id="ARBA00022694"/>
    </source>
</evidence>
<dbReference type="InterPro" id="IPR020103">
    <property type="entry name" value="PsdUridine_synth_cat_dom_sf"/>
</dbReference>
<feature type="domain" description="Pseudouridine synthase II N-terminal" evidence="6">
    <location>
        <begin position="25"/>
        <end position="173"/>
    </location>
</feature>
<dbReference type="AlphaFoldDB" id="A0A1C6JGE2"/>
<comment type="catalytic activity">
    <reaction evidence="1 5">
        <text>uridine(55) in tRNA = pseudouridine(55) in tRNA</text>
        <dbReference type="Rhea" id="RHEA:42532"/>
        <dbReference type="Rhea" id="RHEA-COMP:10101"/>
        <dbReference type="Rhea" id="RHEA-COMP:10102"/>
        <dbReference type="ChEBI" id="CHEBI:65314"/>
        <dbReference type="ChEBI" id="CHEBI:65315"/>
        <dbReference type="EC" id="5.4.99.25"/>
    </reaction>
</comment>
<dbReference type="GO" id="GO:1990481">
    <property type="term" value="P:mRNA pseudouridine synthesis"/>
    <property type="evidence" value="ECO:0007669"/>
    <property type="project" value="TreeGrafter"/>
</dbReference>
<evidence type="ECO:0000259" key="8">
    <source>
        <dbReference type="Pfam" id="PF16198"/>
    </source>
</evidence>
<organism evidence="9">
    <name type="scientific">uncultured Anaerotruncus sp</name>
    <dbReference type="NCBI Taxonomy" id="905011"/>
    <lineage>
        <taxon>Bacteria</taxon>
        <taxon>Bacillati</taxon>
        <taxon>Bacillota</taxon>
        <taxon>Clostridia</taxon>
        <taxon>Eubacteriales</taxon>
        <taxon>Oscillospiraceae</taxon>
        <taxon>Anaerotruncus</taxon>
        <taxon>environmental samples</taxon>
    </lineage>
</organism>
<dbReference type="Pfam" id="PF01509">
    <property type="entry name" value="TruB_N"/>
    <property type="match status" value="1"/>
</dbReference>
<dbReference type="CDD" id="cd02573">
    <property type="entry name" value="PseudoU_synth_EcTruB"/>
    <property type="match status" value="1"/>
</dbReference>
<reference evidence="9" key="1">
    <citation type="submission" date="2015-09" db="EMBL/GenBank/DDBJ databases">
        <authorList>
            <consortium name="Pathogen Informatics"/>
        </authorList>
    </citation>
    <scope>NUCLEOTIDE SEQUENCE</scope>
    <source>
        <strain evidence="9">2789STDY5834896</strain>
    </source>
</reference>
<gene>
    <name evidence="5 9" type="primary">truB</name>
    <name evidence="9" type="ORF">SAMEA3545359_02174</name>
</gene>
<sequence>MINGILCIDKPEGFTSFDVVAKMRGIAGQKKIGHGGTLDPMATGVLPLFLGSATRACDMVCDDQKEYLATFCLGYTTDTLDRTGTVLSRSPVTVGPARVKEALAAFRGHIRQVPPMYSAVKVDGHRLYDLARQGVEVARKSRPVTIHELELTGQGPEPNSYHLRVLCSKGTYIRTLIDDLGRALGCGATMTALQRTRSAGFTLKDCITLTQAEAKKQQLCQLALPVERVFLPYPACTLSAFHARLFCNGVRLRADQLTDPVPGPMRIYGPQGFLGVAQLQEGQLKVLRLFLGGAPC</sequence>
<dbReference type="EMBL" id="FMHG01000001">
    <property type="protein sequence ID" value="SCJ81078.1"/>
    <property type="molecule type" value="Genomic_DNA"/>
</dbReference>
<dbReference type="GO" id="GO:0003723">
    <property type="term" value="F:RNA binding"/>
    <property type="evidence" value="ECO:0007669"/>
    <property type="project" value="InterPro"/>
</dbReference>
<evidence type="ECO:0000256" key="4">
    <source>
        <dbReference type="ARBA" id="ARBA00023235"/>
    </source>
</evidence>
<evidence type="ECO:0000256" key="2">
    <source>
        <dbReference type="ARBA" id="ARBA00005642"/>
    </source>
</evidence>
<dbReference type="NCBIfam" id="TIGR00431">
    <property type="entry name" value="TruB"/>
    <property type="match status" value="1"/>
</dbReference>
<comment type="similarity">
    <text evidence="2 5">Belongs to the pseudouridine synthase TruB family. Type 1 subfamily.</text>
</comment>
<accession>A0A1C6JGE2</accession>